<evidence type="ECO:0008006" key="4">
    <source>
        <dbReference type="Google" id="ProtNLM"/>
    </source>
</evidence>
<reference evidence="2 3" key="1">
    <citation type="submission" date="2023-06" db="EMBL/GenBank/DDBJ databases">
        <authorList>
            <person name="Oyuntsetseg B."/>
            <person name="Kim S.B."/>
        </authorList>
    </citation>
    <scope>NUCLEOTIDE SEQUENCE [LARGE SCALE GENOMIC DNA]</scope>
    <source>
        <strain evidence="2 3">2-2</strain>
    </source>
</reference>
<keyword evidence="3" id="KW-1185">Reference proteome</keyword>
<dbReference type="Proteomes" id="UP001227101">
    <property type="component" value="Chromosome"/>
</dbReference>
<protein>
    <recommendedName>
        <fullName evidence="4">DUF2244 domain-containing protein</fullName>
    </recommendedName>
</protein>
<gene>
    <name evidence="2" type="ORF">QP939_23810</name>
</gene>
<sequence length="159" mass="17652">MCTGGSSLEDGEHLLWQCSPRPEPPEARNKAVLGAMTLGWVIAVVLFVLLGQSTLAAVLGVAGIVTGGWSEYSRRRSAELVEYFVTDQRIVVHTDEDDRFREFVYRMSDLPEPTLEEHGDGTGTIRFPDGPTLREIDHPQRVYEHVQRARNSAEGTAAE</sequence>
<evidence type="ECO:0000313" key="2">
    <source>
        <dbReference type="EMBL" id="WIV61417.1"/>
    </source>
</evidence>
<evidence type="ECO:0000313" key="3">
    <source>
        <dbReference type="Proteomes" id="UP001227101"/>
    </source>
</evidence>
<name>A0ABY8Y095_9PSEU</name>
<feature type="transmembrane region" description="Helical" evidence="1">
    <location>
        <begin position="38"/>
        <end position="66"/>
    </location>
</feature>
<accession>A0ABY8Y095</accession>
<evidence type="ECO:0000256" key="1">
    <source>
        <dbReference type="SAM" id="Phobius"/>
    </source>
</evidence>
<proteinExistence type="predicted"/>
<organism evidence="2 3">
    <name type="scientific">Amycolatopsis nalaikhensis</name>
    <dbReference type="NCBI Taxonomy" id="715472"/>
    <lineage>
        <taxon>Bacteria</taxon>
        <taxon>Bacillati</taxon>
        <taxon>Actinomycetota</taxon>
        <taxon>Actinomycetes</taxon>
        <taxon>Pseudonocardiales</taxon>
        <taxon>Pseudonocardiaceae</taxon>
        <taxon>Amycolatopsis</taxon>
    </lineage>
</organism>
<dbReference type="EMBL" id="CP127173">
    <property type="protein sequence ID" value="WIV61417.1"/>
    <property type="molecule type" value="Genomic_DNA"/>
</dbReference>
<keyword evidence="1" id="KW-0472">Membrane</keyword>
<dbReference type="RefSeq" id="WP_285459029.1">
    <property type="nucleotide sequence ID" value="NZ_CP127173.1"/>
</dbReference>
<keyword evidence="1" id="KW-0812">Transmembrane</keyword>
<keyword evidence="1" id="KW-1133">Transmembrane helix</keyword>